<sequence length="105" mass="11383">MAGTLSSASESRYTLLDMNIEQETLRELTQRKSAMLMELKNYQENQRISNSTSSTGAVAGTGLGNSEGVAVIPVSSVNYYGDSMAHVFLILIFAYNSCTWCGKTA</sequence>
<proteinExistence type="predicted"/>
<name>A0A6A0H4C3_HYAAZ</name>
<evidence type="ECO:0000313" key="1">
    <source>
        <dbReference type="EMBL" id="KAA0199266.1"/>
    </source>
</evidence>
<dbReference type="Proteomes" id="UP000711488">
    <property type="component" value="Unassembled WGS sequence"/>
</dbReference>
<comment type="caution">
    <text evidence="1">The sequence shown here is derived from an EMBL/GenBank/DDBJ whole genome shotgun (WGS) entry which is preliminary data.</text>
</comment>
<organism evidence="1">
    <name type="scientific">Hyalella azteca</name>
    <name type="common">Amphipod</name>
    <dbReference type="NCBI Taxonomy" id="294128"/>
    <lineage>
        <taxon>Eukaryota</taxon>
        <taxon>Metazoa</taxon>
        <taxon>Ecdysozoa</taxon>
        <taxon>Arthropoda</taxon>
        <taxon>Crustacea</taxon>
        <taxon>Multicrustacea</taxon>
        <taxon>Malacostraca</taxon>
        <taxon>Eumalacostraca</taxon>
        <taxon>Peracarida</taxon>
        <taxon>Amphipoda</taxon>
        <taxon>Senticaudata</taxon>
        <taxon>Talitrida</taxon>
        <taxon>Talitroidea</taxon>
        <taxon>Hyalellidae</taxon>
        <taxon>Hyalella</taxon>
    </lineage>
</organism>
<dbReference type="OrthoDB" id="2120021at2759"/>
<reference evidence="1" key="2">
    <citation type="journal article" date="2018" name="Environ. Sci. Technol.">
        <title>The Toxicogenome of Hyalella azteca: A Model for Sediment Ecotoxicology and Evolutionary Toxicology.</title>
        <authorList>
            <person name="Poynton H.C."/>
            <person name="Hasenbein S."/>
            <person name="Benoit J.B."/>
            <person name="Sepulveda M.S."/>
            <person name="Poelchau M.F."/>
            <person name="Hughes D.S.T."/>
            <person name="Murali S.C."/>
            <person name="Chen S."/>
            <person name="Glastad K.M."/>
            <person name="Goodisman M.A.D."/>
            <person name="Werren J.H."/>
            <person name="Vineis J.H."/>
            <person name="Bowen J.L."/>
            <person name="Friedrich M."/>
            <person name="Jones J."/>
            <person name="Robertson H.M."/>
            <person name="Feyereisen R."/>
            <person name="Mechler-Hickson A."/>
            <person name="Mathers N."/>
            <person name="Lee C.E."/>
            <person name="Colbourne J.K."/>
            <person name="Biales A."/>
            <person name="Johnston J.S."/>
            <person name="Wellborn G.A."/>
            <person name="Rosendale A.J."/>
            <person name="Cridge A.G."/>
            <person name="Munoz-Torres M.C."/>
            <person name="Bain P.A."/>
            <person name="Manny A.R."/>
            <person name="Major K.M."/>
            <person name="Lambert F.N."/>
            <person name="Vulpe C.D."/>
            <person name="Tuck P."/>
            <person name="Blalock B.J."/>
            <person name="Lin Y.Y."/>
            <person name="Smith M.E."/>
            <person name="Ochoa-Acuna H."/>
            <person name="Chen M.M."/>
            <person name="Childers C.P."/>
            <person name="Qu J."/>
            <person name="Dugan S."/>
            <person name="Lee S.L."/>
            <person name="Chao H."/>
            <person name="Dinh H."/>
            <person name="Han Y."/>
            <person name="Doddapaneni H."/>
            <person name="Worley K.C."/>
            <person name="Muzny D.M."/>
            <person name="Gibbs R.A."/>
            <person name="Richards S."/>
        </authorList>
    </citation>
    <scope>NUCLEOTIDE SEQUENCE</scope>
    <source>
        <strain evidence="1">HAZT.00-mixed</strain>
        <tissue evidence="1">Whole organism</tissue>
    </source>
</reference>
<dbReference type="AlphaFoldDB" id="A0A6A0H4C3"/>
<dbReference type="EMBL" id="JQDR03007025">
    <property type="protein sequence ID" value="KAA0199266.1"/>
    <property type="molecule type" value="Genomic_DNA"/>
</dbReference>
<gene>
    <name evidence="1" type="ORF">HAZT_HAZT008931</name>
</gene>
<protein>
    <submittedName>
        <fullName evidence="1">Uncharacterized protein</fullName>
    </submittedName>
</protein>
<accession>A0A6A0H4C3</accession>
<reference evidence="1" key="1">
    <citation type="submission" date="2014-08" db="EMBL/GenBank/DDBJ databases">
        <authorList>
            <person name="Murali S."/>
            <person name="Richards S."/>
            <person name="Bandaranaike D."/>
            <person name="Bellair M."/>
            <person name="Blankenburg K."/>
            <person name="Chao H."/>
            <person name="Dinh H."/>
            <person name="Doddapaneni H."/>
            <person name="Dugan-Rocha S."/>
            <person name="Elkadiri S."/>
            <person name="Gnanaolivu R."/>
            <person name="Hughes D."/>
            <person name="Lee S."/>
            <person name="Li M."/>
            <person name="Ming W."/>
            <person name="Munidasa M."/>
            <person name="Muniz J."/>
            <person name="Nguyen L."/>
            <person name="Osuji N."/>
            <person name="Pu L.-L."/>
            <person name="Puazo M."/>
            <person name="Skinner E."/>
            <person name="Qu C."/>
            <person name="Quiroz J."/>
            <person name="Raj R."/>
            <person name="Weissenberger G."/>
            <person name="Xin Y."/>
            <person name="Zou X."/>
            <person name="Han Y."/>
            <person name="Worley K."/>
            <person name="Muzny D."/>
            <person name="Gibbs R."/>
        </authorList>
    </citation>
    <scope>NUCLEOTIDE SEQUENCE</scope>
    <source>
        <strain evidence="1">HAZT.00-mixed</strain>
        <tissue evidence="1">Whole organism</tissue>
    </source>
</reference>
<reference evidence="1" key="3">
    <citation type="submission" date="2019-06" db="EMBL/GenBank/DDBJ databases">
        <authorList>
            <person name="Poynton C."/>
            <person name="Hasenbein S."/>
            <person name="Benoit J.B."/>
            <person name="Sepulveda M.S."/>
            <person name="Poelchau M.F."/>
            <person name="Murali S.C."/>
            <person name="Chen S."/>
            <person name="Glastad K.M."/>
            <person name="Werren J.H."/>
            <person name="Vineis J.H."/>
            <person name="Bowen J.L."/>
            <person name="Friedrich M."/>
            <person name="Jones J."/>
            <person name="Robertson H.M."/>
            <person name="Feyereisen R."/>
            <person name="Mechler-Hickson A."/>
            <person name="Mathers N."/>
            <person name="Lee C.E."/>
            <person name="Colbourne J.K."/>
            <person name="Biales A."/>
            <person name="Johnston J.S."/>
            <person name="Wellborn G.A."/>
            <person name="Rosendale A.J."/>
            <person name="Cridge A.G."/>
            <person name="Munoz-Torres M.C."/>
            <person name="Bain P.A."/>
            <person name="Manny A.R."/>
            <person name="Major K.M."/>
            <person name="Lambert F.N."/>
            <person name="Vulpe C.D."/>
            <person name="Tuck P."/>
            <person name="Blalock B.J."/>
            <person name="Lin Y.-Y."/>
            <person name="Smith M.E."/>
            <person name="Ochoa-Acuna H."/>
            <person name="Chen M.-J.M."/>
            <person name="Childers C.P."/>
            <person name="Qu J."/>
            <person name="Dugan S."/>
            <person name="Lee S.L."/>
            <person name="Chao H."/>
            <person name="Dinh H."/>
            <person name="Han Y."/>
            <person name="Doddapaneni H."/>
            <person name="Worley K.C."/>
            <person name="Muzny D.M."/>
            <person name="Gibbs R.A."/>
            <person name="Richards S."/>
        </authorList>
    </citation>
    <scope>NUCLEOTIDE SEQUENCE</scope>
    <source>
        <strain evidence="1">HAZT.00-mixed</strain>
        <tissue evidence="1">Whole organism</tissue>
    </source>
</reference>